<dbReference type="AlphaFoldDB" id="F0WXU2"/>
<name>F0WXU2_9STRA</name>
<proteinExistence type="predicted"/>
<gene>
    <name evidence="1" type="primary">AlNc14C364G11029</name>
    <name evidence="1" type="ORF">ALNC14_124340</name>
</gene>
<accession>F0WXU2</accession>
<sequence>MAVYTPFRTKPIERDSGDFSETRNSLSKFDNFDRKTHHLPERRAQMEKWTVTYNWLALNLVGQEC</sequence>
<protein>
    <submittedName>
        <fullName evidence="1">AlNc14C364G11029 protein</fullName>
    </submittedName>
</protein>
<dbReference type="HOGENOM" id="CLU_2854340_0_0_1"/>
<evidence type="ECO:0000313" key="1">
    <source>
        <dbReference type="EMBL" id="CCA26290.1"/>
    </source>
</evidence>
<organism evidence="1">
    <name type="scientific">Albugo laibachii Nc14</name>
    <dbReference type="NCBI Taxonomy" id="890382"/>
    <lineage>
        <taxon>Eukaryota</taxon>
        <taxon>Sar</taxon>
        <taxon>Stramenopiles</taxon>
        <taxon>Oomycota</taxon>
        <taxon>Peronosporomycetes</taxon>
        <taxon>Albuginales</taxon>
        <taxon>Albuginaceae</taxon>
        <taxon>Albugo</taxon>
    </lineage>
</organism>
<reference evidence="1" key="1">
    <citation type="journal article" date="2011" name="PLoS Biol.">
        <title>Gene gain and loss during evolution of obligate parasitism in the white rust pathogen of Arabidopsis thaliana.</title>
        <authorList>
            <person name="Kemen E."/>
            <person name="Gardiner A."/>
            <person name="Schultz-Larsen T."/>
            <person name="Kemen A.C."/>
            <person name="Balmuth A.L."/>
            <person name="Robert-Seilaniantz A."/>
            <person name="Bailey K."/>
            <person name="Holub E."/>
            <person name="Studholme D.J."/>
            <person name="Maclean D."/>
            <person name="Jones J.D."/>
        </authorList>
    </citation>
    <scope>NUCLEOTIDE SEQUENCE</scope>
</reference>
<reference evidence="1" key="2">
    <citation type="submission" date="2011-02" db="EMBL/GenBank/DDBJ databases">
        <authorList>
            <person name="MacLean D."/>
        </authorList>
    </citation>
    <scope>NUCLEOTIDE SEQUENCE</scope>
</reference>
<dbReference type="EMBL" id="FR824409">
    <property type="protein sequence ID" value="CCA26290.1"/>
    <property type="molecule type" value="Genomic_DNA"/>
</dbReference>